<dbReference type="PATRIC" id="fig|280505.15.peg.324"/>
<dbReference type="Proteomes" id="UP000058857">
    <property type="component" value="Chromosome 1"/>
</dbReference>
<proteinExistence type="predicted"/>
<dbReference type="AlphaFoldDB" id="A0A0S2IM24"/>
<gene>
    <name evidence="1" type="ORF">LBBP_00330</name>
</gene>
<evidence type="ECO:0000313" key="1">
    <source>
        <dbReference type="EMBL" id="ALO24694.1"/>
    </source>
</evidence>
<accession>A0A0S2IM24</accession>
<reference evidence="1 2" key="1">
    <citation type="journal article" date="2015" name="PLoS Negl. Trop. Dis.">
        <title>Distribution of Plasmids in Distinct Leptospira Pathogenic Species.</title>
        <authorList>
            <person name="Wang Y."/>
            <person name="Zhuang X."/>
            <person name="Zhong Y."/>
            <person name="Zhang C."/>
            <person name="Zhang Y."/>
            <person name="Zeng L."/>
            <person name="Zhu Y."/>
            <person name="He P."/>
            <person name="Dong K."/>
            <person name="Pal U."/>
            <person name="Guo X."/>
            <person name="Qin J."/>
        </authorList>
    </citation>
    <scope>NUCLEOTIDE SEQUENCE [LARGE SCALE GENOMIC DNA]</scope>
    <source>
        <strain evidence="1 2">56604</strain>
    </source>
</reference>
<name>A0A0S2IM24_LEPBO</name>
<dbReference type="EMBL" id="CP012029">
    <property type="protein sequence ID" value="ALO24694.1"/>
    <property type="molecule type" value="Genomic_DNA"/>
</dbReference>
<sequence>MIASTKTPSKSKTRPESILSSVFFPFYPNIISVRIEIKAR</sequence>
<protein>
    <submittedName>
        <fullName evidence="1">Uncharacterized protein</fullName>
    </submittedName>
</protein>
<evidence type="ECO:0000313" key="2">
    <source>
        <dbReference type="Proteomes" id="UP000058857"/>
    </source>
</evidence>
<organism evidence="1">
    <name type="scientific">Leptospira borgpetersenii serovar Ballum</name>
    <dbReference type="NCBI Taxonomy" id="280505"/>
    <lineage>
        <taxon>Bacteria</taxon>
        <taxon>Pseudomonadati</taxon>
        <taxon>Spirochaetota</taxon>
        <taxon>Spirochaetia</taxon>
        <taxon>Leptospirales</taxon>
        <taxon>Leptospiraceae</taxon>
        <taxon>Leptospira</taxon>
    </lineage>
</organism>